<dbReference type="Gene3D" id="3.30.710.10">
    <property type="entry name" value="Potassium Channel Kv1.1, Chain A"/>
    <property type="match status" value="1"/>
</dbReference>
<evidence type="ECO:0000256" key="2">
    <source>
        <dbReference type="ARBA" id="ARBA00004906"/>
    </source>
</evidence>
<dbReference type="Pfam" id="PF00651">
    <property type="entry name" value="BTB"/>
    <property type="match status" value="1"/>
</dbReference>
<dbReference type="RefSeq" id="XP_027101174.1">
    <property type="nucleotide sequence ID" value="XM_027245373.1"/>
</dbReference>
<dbReference type="Gene3D" id="1.25.40.420">
    <property type="match status" value="1"/>
</dbReference>
<comment type="pathway">
    <text evidence="2">Protein modification; protein ubiquitination.</text>
</comment>
<comment type="function">
    <text evidence="1">May act as a substrate-specific adapter of an E3 ubiquitin-protein ligase complex (CUL3-RBX1-BTB) which mediates the ubiquitination and subsequent proteasomal degradation of target proteins.</text>
</comment>
<feature type="domain" description="BTB" evidence="3">
    <location>
        <begin position="100"/>
        <end position="170"/>
    </location>
</feature>
<dbReference type="CDD" id="cd14733">
    <property type="entry name" value="BACK"/>
    <property type="match status" value="1"/>
</dbReference>
<organism evidence="4 5">
    <name type="scientific">Coffea arabica</name>
    <name type="common">Arabian coffee</name>
    <dbReference type="NCBI Taxonomy" id="13443"/>
    <lineage>
        <taxon>Eukaryota</taxon>
        <taxon>Viridiplantae</taxon>
        <taxon>Streptophyta</taxon>
        <taxon>Embryophyta</taxon>
        <taxon>Tracheophyta</taxon>
        <taxon>Spermatophyta</taxon>
        <taxon>Magnoliopsida</taxon>
        <taxon>eudicotyledons</taxon>
        <taxon>Gunneridae</taxon>
        <taxon>Pentapetalae</taxon>
        <taxon>asterids</taxon>
        <taxon>lamiids</taxon>
        <taxon>Gentianales</taxon>
        <taxon>Rubiaceae</taxon>
        <taxon>Ixoroideae</taxon>
        <taxon>Gardenieae complex</taxon>
        <taxon>Bertiereae - Coffeeae clade</taxon>
        <taxon>Coffeeae</taxon>
        <taxon>Coffea</taxon>
    </lineage>
</organism>
<dbReference type="AlphaFoldDB" id="A0A6P6VDX9"/>
<sequence>MDCPVCNFMSSPTLVRPLKYTICGSCFEGARSVMALMNKLDHNAGANKSAANKVPLPNPSKGFANALRWVKEMKETEDELRDRLSYLAGFVSAFKDQIHTDIQVKPGGGGPCIPAHRALLAARSTIFRNMLDFDGCMAPSQDIVKLPELNYEELEAFLEFLYSGNLAREKIEQHVYSLSVAADKYEVPFLQKFCEQHMLRTLNSSNALDVLEISDTCSSQSLKEATLRFIVQSMEDIVFSSKFDAFALKNPHLSVQITRTSCIDSKTRRNGI</sequence>
<evidence type="ECO:0000313" key="4">
    <source>
        <dbReference type="Proteomes" id="UP001652660"/>
    </source>
</evidence>
<dbReference type="SUPFAM" id="SSF54695">
    <property type="entry name" value="POZ domain"/>
    <property type="match status" value="1"/>
</dbReference>
<dbReference type="CDD" id="cd18186">
    <property type="entry name" value="BTB_POZ_ZBTB_KLHL-like"/>
    <property type="match status" value="1"/>
</dbReference>
<protein>
    <submittedName>
        <fullName evidence="5">BTB/POZ domain-containing protein At3g56230-like</fullName>
    </submittedName>
</protein>
<dbReference type="InterPro" id="IPR011333">
    <property type="entry name" value="SKP1/BTB/POZ_sf"/>
</dbReference>
<dbReference type="SMART" id="SM00225">
    <property type="entry name" value="BTB"/>
    <property type="match status" value="1"/>
</dbReference>
<keyword evidence="4" id="KW-1185">Reference proteome</keyword>
<dbReference type="OrthoDB" id="6359943at2759"/>
<dbReference type="PANTHER" id="PTHR47274:SF1">
    <property type="entry name" value="BTB_POZ DOMAIN CONTAINING PROTEIN, EXPRESSED"/>
    <property type="match status" value="1"/>
</dbReference>
<dbReference type="InterPro" id="IPR044784">
    <property type="entry name" value="At1g01640-like"/>
</dbReference>
<gene>
    <name evidence="5" type="primary">LOC113720660</name>
</gene>
<reference evidence="5" key="2">
    <citation type="submission" date="2025-08" db="UniProtKB">
        <authorList>
            <consortium name="RefSeq"/>
        </authorList>
    </citation>
    <scope>IDENTIFICATION</scope>
    <source>
        <tissue evidence="5">Leaves</tissue>
    </source>
</reference>
<proteinExistence type="predicted"/>
<evidence type="ECO:0000313" key="5">
    <source>
        <dbReference type="RefSeq" id="XP_027101174.1"/>
    </source>
</evidence>
<dbReference type="InterPro" id="IPR000210">
    <property type="entry name" value="BTB/POZ_dom"/>
</dbReference>
<dbReference type="PANTHER" id="PTHR47274">
    <property type="entry name" value="BTB/POZ DOMAIN CONTAINING PROTEIN, EXPRESSED-RELATED"/>
    <property type="match status" value="1"/>
</dbReference>
<evidence type="ECO:0000256" key="1">
    <source>
        <dbReference type="ARBA" id="ARBA00002668"/>
    </source>
</evidence>
<accession>A0A6P6VDX9</accession>
<dbReference type="Proteomes" id="UP001652660">
    <property type="component" value="Chromosome 2c"/>
</dbReference>
<reference evidence="4" key="1">
    <citation type="journal article" date="2025" name="Foods">
        <title>Unveiling the Microbial Signatures of Arabica Coffee Cherries: Insights into Ripeness Specific Diversity, Functional Traits, and Implications for Quality and Safety.</title>
        <authorList>
            <consortium name="RefSeq"/>
            <person name="Tenea G.N."/>
            <person name="Cifuentes V."/>
            <person name="Reyes P."/>
            <person name="Cevallos-Vallejos M."/>
        </authorList>
    </citation>
    <scope>NUCLEOTIDE SEQUENCE [LARGE SCALE GENOMIC DNA]</scope>
</reference>
<dbReference type="PROSITE" id="PS50097">
    <property type="entry name" value="BTB"/>
    <property type="match status" value="1"/>
</dbReference>
<evidence type="ECO:0000259" key="3">
    <source>
        <dbReference type="PROSITE" id="PS50097"/>
    </source>
</evidence>
<name>A0A6P6VDX9_COFAR</name>
<dbReference type="GeneID" id="113720660"/>